<evidence type="ECO:0000313" key="3">
    <source>
        <dbReference type="Proteomes" id="UP000192796"/>
    </source>
</evidence>
<dbReference type="RefSeq" id="WP_081144938.1">
    <property type="nucleotide sequence ID" value="NZ_LVYD01000001.1"/>
</dbReference>
<dbReference type="STRING" id="1703345.A3860_02465"/>
<feature type="region of interest" description="Disordered" evidence="1">
    <location>
        <begin position="90"/>
        <end position="109"/>
    </location>
</feature>
<gene>
    <name evidence="2" type="ORF">A3860_02465</name>
</gene>
<name>A0A1V9G9F3_9BACT</name>
<organism evidence="2 3">
    <name type="scientific">Niastella vici</name>
    <dbReference type="NCBI Taxonomy" id="1703345"/>
    <lineage>
        <taxon>Bacteria</taxon>
        <taxon>Pseudomonadati</taxon>
        <taxon>Bacteroidota</taxon>
        <taxon>Chitinophagia</taxon>
        <taxon>Chitinophagales</taxon>
        <taxon>Chitinophagaceae</taxon>
        <taxon>Niastella</taxon>
    </lineage>
</organism>
<dbReference type="Proteomes" id="UP000192796">
    <property type="component" value="Unassembled WGS sequence"/>
</dbReference>
<comment type="caution">
    <text evidence="2">The sequence shown here is derived from an EMBL/GenBank/DDBJ whole genome shotgun (WGS) entry which is preliminary data.</text>
</comment>
<dbReference type="AlphaFoldDB" id="A0A1V9G9F3"/>
<evidence type="ECO:0000313" key="2">
    <source>
        <dbReference type="EMBL" id="OQP67243.1"/>
    </source>
</evidence>
<accession>A0A1V9G9F3</accession>
<sequence>MTSKELVEKHLQERIDLDTMQSQELKQMLSRHDKERQANPYSKYFASKRQEQMENLLKRHKVELDRMYTAHEQEYQNWRKVNQIIRDSRTLSADAEPKRQIYQPNYEPEQQSKLDKVIKFFMQHRKRDHGQEQ</sequence>
<proteinExistence type="predicted"/>
<reference evidence="2 3" key="1">
    <citation type="submission" date="2016-03" db="EMBL/GenBank/DDBJ databases">
        <title>Niastella vici sp. nov., isolated from farmland soil.</title>
        <authorList>
            <person name="Chen L."/>
            <person name="Wang D."/>
            <person name="Yang S."/>
            <person name="Wang G."/>
        </authorList>
    </citation>
    <scope>NUCLEOTIDE SEQUENCE [LARGE SCALE GENOMIC DNA]</scope>
    <source>
        <strain evidence="2 3">DJ57</strain>
    </source>
</reference>
<evidence type="ECO:0000256" key="1">
    <source>
        <dbReference type="SAM" id="MobiDB-lite"/>
    </source>
</evidence>
<dbReference type="EMBL" id="LVYD01000001">
    <property type="protein sequence ID" value="OQP67243.1"/>
    <property type="molecule type" value="Genomic_DNA"/>
</dbReference>
<protein>
    <submittedName>
        <fullName evidence="2">Uncharacterized protein</fullName>
    </submittedName>
</protein>
<dbReference type="OrthoDB" id="9995488at2"/>
<keyword evidence="3" id="KW-1185">Reference proteome</keyword>